<name>X1UCY5_9ZZZZ</name>
<dbReference type="EMBL" id="BARW01018331">
    <property type="protein sequence ID" value="GAI97735.1"/>
    <property type="molecule type" value="Genomic_DNA"/>
</dbReference>
<proteinExistence type="predicted"/>
<dbReference type="AlphaFoldDB" id="X1UCY5"/>
<accession>X1UCY5</accession>
<evidence type="ECO:0000313" key="1">
    <source>
        <dbReference type="EMBL" id="GAI97735.1"/>
    </source>
</evidence>
<sequence length="68" mass="8035">MDYDLRIKKAMAEAEEKAWEALAGYKFIMFGYHASRWVNYKNLLGEHRANPFFLMVDMAQKKVNSWSS</sequence>
<evidence type="ECO:0008006" key="2">
    <source>
        <dbReference type="Google" id="ProtNLM"/>
    </source>
</evidence>
<comment type="caution">
    <text evidence="1">The sequence shown here is derived from an EMBL/GenBank/DDBJ whole genome shotgun (WGS) entry which is preliminary data.</text>
</comment>
<organism evidence="1">
    <name type="scientific">marine sediment metagenome</name>
    <dbReference type="NCBI Taxonomy" id="412755"/>
    <lineage>
        <taxon>unclassified sequences</taxon>
        <taxon>metagenomes</taxon>
        <taxon>ecological metagenomes</taxon>
    </lineage>
</organism>
<reference evidence="1" key="1">
    <citation type="journal article" date="2014" name="Front. Microbiol.">
        <title>High frequency of phylogenetically diverse reductive dehalogenase-homologous genes in deep subseafloor sedimentary metagenomes.</title>
        <authorList>
            <person name="Kawai M."/>
            <person name="Futagami T."/>
            <person name="Toyoda A."/>
            <person name="Takaki Y."/>
            <person name="Nishi S."/>
            <person name="Hori S."/>
            <person name="Arai W."/>
            <person name="Tsubouchi T."/>
            <person name="Morono Y."/>
            <person name="Uchiyama I."/>
            <person name="Ito T."/>
            <person name="Fujiyama A."/>
            <person name="Inagaki F."/>
            <person name="Takami H."/>
        </authorList>
    </citation>
    <scope>NUCLEOTIDE SEQUENCE</scope>
    <source>
        <strain evidence="1">Expedition CK06-06</strain>
    </source>
</reference>
<protein>
    <recommendedName>
        <fullName evidence="2">HEPN domain-containing protein</fullName>
    </recommendedName>
</protein>
<gene>
    <name evidence="1" type="ORF">S12H4_31415</name>
</gene>